<name>A0A1L9RTL1_ASPWE</name>
<dbReference type="Proteomes" id="UP000184383">
    <property type="component" value="Unassembled WGS sequence"/>
</dbReference>
<dbReference type="EMBL" id="KV878210">
    <property type="protein sequence ID" value="OJJ38244.1"/>
    <property type="molecule type" value="Genomic_DNA"/>
</dbReference>
<gene>
    <name evidence="1" type="ORF">ASPWEDRAFT_35863</name>
</gene>
<dbReference type="AlphaFoldDB" id="A0A1L9RTL1"/>
<keyword evidence="2" id="KW-1185">Reference proteome</keyword>
<evidence type="ECO:0000313" key="1">
    <source>
        <dbReference type="EMBL" id="OJJ38244.1"/>
    </source>
</evidence>
<organism evidence="1 2">
    <name type="scientific">Aspergillus wentii DTO 134E9</name>
    <dbReference type="NCBI Taxonomy" id="1073089"/>
    <lineage>
        <taxon>Eukaryota</taxon>
        <taxon>Fungi</taxon>
        <taxon>Dikarya</taxon>
        <taxon>Ascomycota</taxon>
        <taxon>Pezizomycotina</taxon>
        <taxon>Eurotiomycetes</taxon>
        <taxon>Eurotiomycetidae</taxon>
        <taxon>Eurotiales</taxon>
        <taxon>Aspergillaceae</taxon>
        <taxon>Aspergillus</taxon>
        <taxon>Aspergillus subgen. Cremei</taxon>
    </lineage>
</organism>
<dbReference type="RefSeq" id="XP_040691920.1">
    <property type="nucleotide sequence ID" value="XM_040834312.1"/>
</dbReference>
<protein>
    <submittedName>
        <fullName evidence="1">Uncharacterized protein</fullName>
    </submittedName>
</protein>
<accession>A0A1L9RTL1</accession>
<dbReference type="OrthoDB" id="265717at2759"/>
<evidence type="ECO:0000313" key="2">
    <source>
        <dbReference type="Proteomes" id="UP000184383"/>
    </source>
</evidence>
<dbReference type="VEuPathDB" id="FungiDB:ASPWEDRAFT_35863"/>
<dbReference type="GeneID" id="63750160"/>
<proteinExistence type="predicted"/>
<sequence>MSRLTNLRKEKFFPNFANLPAEDDIDLRYYKFVNDSHLKPKQHWCLLTEIVSICISAGWFSDPATELVNL</sequence>
<reference evidence="2" key="1">
    <citation type="journal article" date="2017" name="Genome Biol.">
        <title>Comparative genomics reveals high biological diversity and specific adaptations in the industrially and medically important fungal genus Aspergillus.</title>
        <authorList>
            <person name="de Vries R.P."/>
            <person name="Riley R."/>
            <person name="Wiebenga A."/>
            <person name="Aguilar-Osorio G."/>
            <person name="Amillis S."/>
            <person name="Uchima C.A."/>
            <person name="Anderluh G."/>
            <person name="Asadollahi M."/>
            <person name="Askin M."/>
            <person name="Barry K."/>
            <person name="Battaglia E."/>
            <person name="Bayram O."/>
            <person name="Benocci T."/>
            <person name="Braus-Stromeyer S.A."/>
            <person name="Caldana C."/>
            <person name="Canovas D."/>
            <person name="Cerqueira G.C."/>
            <person name="Chen F."/>
            <person name="Chen W."/>
            <person name="Choi C."/>
            <person name="Clum A."/>
            <person name="Dos Santos R.A."/>
            <person name="Damasio A.R."/>
            <person name="Diallinas G."/>
            <person name="Emri T."/>
            <person name="Fekete E."/>
            <person name="Flipphi M."/>
            <person name="Freyberg S."/>
            <person name="Gallo A."/>
            <person name="Gournas C."/>
            <person name="Habgood R."/>
            <person name="Hainaut M."/>
            <person name="Harispe M.L."/>
            <person name="Henrissat B."/>
            <person name="Hilden K.S."/>
            <person name="Hope R."/>
            <person name="Hossain A."/>
            <person name="Karabika E."/>
            <person name="Karaffa L."/>
            <person name="Karanyi Z."/>
            <person name="Krasevec N."/>
            <person name="Kuo A."/>
            <person name="Kusch H."/>
            <person name="LaButti K."/>
            <person name="Lagendijk E.L."/>
            <person name="Lapidus A."/>
            <person name="Levasseur A."/>
            <person name="Lindquist E."/>
            <person name="Lipzen A."/>
            <person name="Logrieco A.F."/>
            <person name="MacCabe A."/>
            <person name="Maekelae M.R."/>
            <person name="Malavazi I."/>
            <person name="Melin P."/>
            <person name="Meyer V."/>
            <person name="Mielnichuk N."/>
            <person name="Miskei M."/>
            <person name="Molnar A.P."/>
            <person name="Mule G."/>
            <person name="Ngan C.Y."/>
            <person name="Orejas M."/>
            <person name="Orosz E."/>
            <person name="Ouedraogo J.P."/>
            <person name="Overkamp K.M."/>
            <person name="Park H.-S."/>
            <person name="Perrone G."/>
            <person name="Piumi F."/>
            <person name="Punt P.J."/>
            <person name="Ram A.F."/>
            <person name="Ramon A."/>
            <person name="Rauscher S."/>
            <person name="Record E."/>
            <person name="Riano-Pachon D.M."/>
            <person name="Robert V."/>
            <person name="Roehrig J."/>
            <person name="Ruller R."/>
            <person name="Salamov A."/>
            <person name="Salih N.S."/>
            <person name="Samson R.A."/>
            <person name="Sandor E."/>
            <person name="Sanguinetti M."/>
            <person name="Schuetze T."/>
            <person name="Sepcic K."/>
            <person name="Shelest E."/>
            <person name="Sherlock G."/>
            <person name="Sophianopoulou V."/>
            <person name="Squina F.M."/>
            <person name="Sun H."/>
            <person name="Susca A."/>
            <person name="Todd R.B."/>
            <person name="Tsang A."/>
            <person name="Unkles S.E."/>
            <person name="van de Wiele N."/>
            <person name="van Rossen-Uffink D."/>
            <person name="Oliveira J.V."/>
            <person name="Vesth T.C."/>
            <person name="Visser J."/>
            <person name="Yu J.-H."/>
            <person name="Zhou M."/>
            <person name="Andersen M.R."/>
            <person name="Archer D.B."/>
            <person name="Baker S.E."/>
            <person name="Benoit I."/>
            <person name="Brakhage A.A."/>
            <person name="Braus G.H."/>
            <person name="Fischer R."/>
            <person name="Frisvad J.C."/>
            <person name="Goldman G.H."/>
            <person name="Houbraken J."/>
            <person name="Oakley B."/>
            <person name="Pocsi I."/>
            <person name="Scazzocchio C."/>
            <person name="Seiboth B."/>
            <person name="vanKuyk P.A."/>
            <person name="Wortman J."/>
            <person name="Dyer P.S."/>
            <person name="Grigoriev I.V."/>
        </authorList>
    </citation>
    <scope>NUCLEOTIDE SEQUENCE [LARGE SCALE GENOMIC DNA]</scope>
    <source>
        <strain evidence="2">DTO 134E9</strain>
    </source>
</reference>